<protein>
    <recommendedName>
        <fullName evidence="3">Exo-alpha-sialidase</fullName>
    </recommendedName>
</protein>
<comment type="caution">
    <text evidence="1">The sequence shown here is derived from an EMBL/GenBank/DDBJ whole genome shotgun (WGS) entry which is preliminary data.</text>
</comment>
<dbReference type="RefSeq" id="WP_369329857.1">
    <property type="nucleotide sequence ID" value="NZ_JAULBC010000004.1"/>
</dbReference>
<organism evidence="1 2">
    <name type="scientific">Danxiaibacter flavus</name>
    <dbReference type="NCBI Taxonomy" id="3049108"/>
    <lineage>
        <taxon>Bacteria</taxon>
        <taxon>Pseudomonadati</taxon>
        <taxon>Bacteroidota</taxon>
        <taxon>Chitinophagia</taxon>
        <taxon>Chitinophagales</taxon>
        <taxon>Chitinophagaceae</taxon>
        <taxon>Danxiaibacter</taxon>
    </lineage>
</organism>
<proteinExistence type="predicted"/>
<gene>
    <name evidence="1" type="ORF">QTN47_13115</name>
</gene>
<reference evidence="1 2" key="1">
    <citation type="submission" date="2023-07" db="EMBL/GenBank/DDBJ databases">
        <authorList>
            <person name="Lian W.-H."/>
        </authorList>
    </citation>
    <scope>NUCLEOTIDE SEQUENCE [LARGE SCALE GENOMIC DNA]</scope>
    <source>
        <strain evidence="1 2">SYSU DXS3180</strain>
    </source>
</reference>
<dbReference type="Proteomes" id="UP001560573">
    <property type="component" value="Unassembled WGS sequence"/>
</dbReference>
<dbReference type="PROSITE" id="PS51257">
    <property type="entry name" value="PROKAR_LIPOPROTEIN"/>
    <property type="match status" value="1"/>
</dbReference>
<evidence type="ECO:0000313" key="1">
    <source>
        <dbReference type="EMBL" id="MEX6688447.1"/>
    </source>
</evidence>
<name>A0ABV3ZEZ8_9BACT</name>
<evidence type="ECO:0000313" key="2">
    <source>
        <dbReference type="Proteomes" id="UP001560573"/>
    </source>
</evidence>
<dbReference type="EMBL" id="JAULBC010000004">
    <property type="protein sequence ID" value="MEX6688447.1"/>
    <property type="molecule type" value="Genomic_DNA"/>
</dbReference>
<keyword evidence="2" id="KW-1185">Reference proteome</keyword>
<accession>A0ABV3ZEZ8</accession>
<evidence type="ECO:0008006" key="3">
    <source>
        <dbReference type="Google" id="ProtNLM"/>
    </source>
</evidence>
<sequence length="336" mass="38376">MTKKHGLFPVDAFWFVFGTFLMLLSCNKDTFPSGLTNFGKIWSNNNYSAFTDLIRYNNLWYCVFREADSHVGTNGTIRVLVSDNARNWRSLSVLQIPENDLRDPKFVINFKHELCIYAGAIHKPNSLQNIVWVLNTSDLIWGNPINMQVKDDWLWRINNNLKEMYSFAYSGNGNAGTKISYYLSDAGSFPNFKLQRANIIDDGCPSETAMTFQDSTIYVIARRDCGDKNSWLGISDQAVRKIEWFNLNMILQSPSMINTPHGIFVAGRIYPPSDIKVAIFKLNTSNRALEKITNLPSGYDTGYPGLAFYNDSLYISYYSADESNFRAIYLSAYKLK</sequence>